<dbReference type="EC" id="3.2.2.22" evidence="1"/>
<dbReference type="Proteomes" id="UP001231189">
    <property type="component" value="Unassembled WGS sequence"/>
</dbReference>
<feature type="compositionally biased region" description="Low complexity" evidence="2">
    <location>
        <begin position="257"/>
        <end position="268"/>
    </location>
</feature>
<keyword evidence="1" id="KW-0611">Plant defense</keyword>
<dbReference type="SUPFAM" id="SSF56371">
    <property type="entry name" value="Ribosome inactivating proteins (RIP)"/>
    <property type="match status" value="1"/>
</dbReference>
<organism evidence="3 4">
    <name type="scientific">Lolium multiflorum</name>
    <name type="common">Italian ryegrass</name>
    <name type="synonym">Lolium perenne subsp. multiflorum</name>
    <dbReference type="NCBI Taxonomy" id="4521"/>
    <lineage>
        <taxon>Eukaryota</taxon>
        <taxon>Viridiplantae</taxon>
        <taxon>Streptophyta</taxon>
        <taxon>Embryophyta</taxon>
        <taxon>Tracheophyta</taxon>
        <taxon>Spermatophyta</taxon>
        <taxon>Magnoliopsida</taxon>
        <taxon>Liliopsida</taxon>
        <taxon>Poales</taxon>
        <taxon>Poaceae</taxon>
        <taxon>BOP clade</taxon>
        <taxon>Pooideae</taxon>
        <taxon>Poodae</taxon>
        <taxon>Poeae</taxon>
        <taxon>Poeae Chloroplast Group 2 (Poeae type)</taxon>
        <taxon>Loliodinae</taxon>
        <taxon>Loliinae</taxon>
        <taxon>Lolium</taxon>
    </lineage>
</organism>
<name>A0AAD8T6R1_LOLMU</name>
<feature type="region of interest" description="Disordered" evidence="2">
    <location>
        <begin position="235"/>
        <end position="289"/>
    </location>
</feature>
<comment type="similarity">
    <text evidence="1">Belongs to the ribosome-inactivating protein family.</text>
</comment>
<proteinExistence type="inferred from homology"/>
<accession>A0AAD8T6R1</accession>
<comment type="caution">
    <text evidence="3">The sequence shown here is derived from an EMBL/GenBank/DDBJ whole genome shotgun (WGS) entry which is preliminary data.</text>
</comment>
<keyword evidence="4" id="KW-1185">Reference proteome</keyword>
<protein>
    <recommendedName>
        <fullName evidence="1">rRNA N-glycosylase</fullName>
        <ecNumber evidence="1">3.2.2.22</ecNumber>
    </recommendedName>
</protein>
<evidence type="ECO:0000256" key="1">
    <source>
        <dbReference type="RuleBase" id="RU004915"/>
    </source>
</evidence>
<dbReference type="PANTHER" id="PTHR33453">
    <property type="match status" value="1"/>
</dbReference>
<sequence length="289" mass="30806">MENYSLLMGAAAVMKMAVEMAAVSMEKPSGHFRPGGVPEQRLLSPRSWLRDGGGSGTFLVPWLIRLEVVAATATAPKPLEVPVLDWAGLGNSGEKYSFFIAKIERLLSLTTTTPSIKGRSVLGIQKYNDECFNVVIRGDGKSSTLTLRKDKIYLGGSWGFKGDERFVQGSSSLAFTGDYPALIEGGHKNLGSVVIGKKAAQEALAILTSNSSAMPEAEIKKALTTFVLMLCEAKPPASSPSVKPSRRRGRPAECFPRSGLSSSSSSMTRRARCSCGAGNVERAGAKSKK</sequence>
<dbReference type="Pfam" id="PF00161">
    <property type="entry name" value="RIP"/>
    <property type="match status" value="1"/>
</dbReference>
<dbReference type="GO" id="GO:0090729">
    <property type="term" value="F:toxin activity"/>
    <property type="evidence" value="ECO:0007669"/>
    <property type="project" value="UniProtKB-KW"/>
</dbReference>
<comment type="catalytic activity">
    <reaction evidence="1">
        <text>Endohydrolysis of the N-glycosidic bond at one specific adenosine on the 28S rRNA.</text>
        <dbReference type="EC" id="3.2.2.22"/>
    </reaction>
</comment>
<dbReference type="GO" id="GO:0017148">
    <property type="term" value="P:negative regulation of translation"/>
    <property type="evidence" value="ECO:0007669"/>
    <property type="project" value="UniProtKB-KW"/>
</dbReference>
<dbReference type="PANTHER" id="PTHR33453:SF11">
    <property type="entry name" value="RRNA N-GLYCOSYLASE"/>
    <property type="match status" value="1"/>
</dbReference>
<dbReference type="AlphaFoldDB" id="A0AAD8T6R1"/>
<reference evidence="3" key="1">
    <citation type="submission" date="2023-07" db="EMBL/GenBank/DDBJ databases">
        <title>A chromosome-level genome assembly of Lolium multiflorum.</title>
        <authorList>
            <person name="Chen Y."/>
            <person name="Copetti D."/>
            <person name="Kolliker R."/>
            <person name="Studer B."/>
        </authorList>
    </citation>
    <scope>NUCLEOTIDE SEQUENCE</scope>
    <source>
        <strain evidence="3">02402/16</strain>
        <tissue evidence="3">Leaf</tissue>
    </source>
</reference>
<keyword evidence="1" id="KW-0378">Hydrolase</keyword>
<dbReference type="GO" id="GO:0006952">
    <property type="term" value="P:defense response"/>
    <property type="evidence" value="ECO:0007669"/>
    <property type="project" value="UniProtKB-KW"/>
</dbReference>
<dbReference type="EMBL" id="JAUUTY010000003">
    <property type="protein sequence ID" value="KAK1670080.1"/>
    <property type="molecule type" value="Genomic_DNA"/>
</dbReference>
<evidence type="ECO:0000313" key="4">
    <source>
        <dbReference type="Proteomes" id="UP001231189"/>
    </source>
</evidence>
<keyword evidence="1" id="KW-0652">Protein synthesis inhibitor</keyword>
<dbReference type="InterPro" id="IPR001574">
    <property type="entry name" value="Ribosome_inactivat_prot"/>
</dbReference>
<evidence type="ECO:0000256" key="2">
    <source>
        <dbReference type="SAM" id="MobiDB-lite"/>
    </source>
</evidence>
<dbReference type="GO" id="GO:0030598">
    <property type="term" value="F:rRNA N-glycosylase activity"/>
    <property type="evidence" value="ECO:0007669"/>
    <property type="project" value="UniProtKB-EC"/>
</dbReference>
<keyword evidence="1" id="KW-0800">Toxin</keyword>
<dbReference type="InterPro" id="IPR036041">
    <property type="entry name" value="Ribosome-inact_prot_sf"/>
</dbReference>
<dbReference type="InterPro" id="IPR016138">
    <property type="entry name" value="Ribosome_inactivat_prot_sub1"/>
</dbReference>
<dbReference type="Gene3D" id="3.40.420.10">
    <property type="entry name" value="Ricin (A subunit), domain 1"/>
    <property type="match status" value="1"/>
</dbReference>
<gene>
    <name evidence="3" type="ORF">QYE76_058239</name>
</gene>
<evidence type="ECO:0000313" key="3">
    <source>
        <dbReference type="EMBL" id="KAK1670080.1"/>
    </source>
</evidence>